<dbReference type="Pfam" id="PF14104">
    <property type="entry name" value="DUF4277"/>
    <property type="match status" value="1"/>
</dbReference>
<reference evidence="3" key="1">
    <citation type="submission" date="2015-02" db="EMBL/GenBank/DDBJ databases">
        <title>Draft Genome of Frankia sp. CpI1-S.</title>
        <authorList>
            <person name="Oshone R.T."/>
            <person name="Ngom M."/>
            <person name="Ghodhbane-Gtari F."/>
            <person name="Gtari M."/>
            <person name="Morris K."/>
            <person name="Thomas K."/>
            <person name="Sen A."/>
            <person name="Tisa L.S."/>
        </authorList>
    </citation>
    <scope>NUCLEOTIDE SEQUENCE [LARGE SCALE GENOMIC DNA]</scope>
    <source>
        <strain evidence="3">CpI1-S</strain>
    </source>
</reference>
<evidence type="ECO:0000313" key="3">
    <source>
        <dbReference type="Proteomes" id="UP000032545"/>
    </source>
</evidence>
<protein>
    <recommendedName>
        <fullName evidence="1">DUF4277 domain-containing protein</fullName>
    </recommendedName>
</protein>
<proteinExistence type="predicted"/>
<dbReference type="AlphaFoldDB" id="A0A0D8B891"/>
<evidence type="ECO:0000259" key="1">
    <source>
        <dbReference type="Pfam" id="PF14104"/>
    </source>
</evidence>
<organism evidence="2 3">
    <name type="scientific">Frankia torreyi</name>
    <dbReference type="NCBI Taxonomy" id="1856"/>
    <lineage>
        <taxon>Bacteria</taxon>
        <taxon>Bacillati</taxon>
        <taxon>Actinomycetota</taxon>
        <taxon>Actinomycetes</taxon>
        <taxon>Frankiales</taxon>
        <taxon>Frankiaceae</taxon>
        <taxon>Frankia</taxon>
    </lineage>
</organism>
<accession>A0A0D8B891</accession>
<dbReference type="InterPro" id="IPR025457">
    <property type="entry name" value="DUF4277"/>
</dbReference>
<dbReference type="Proteomes" id="UP000032545">
    <property type="component" value="Unassembled WGS sequence"/>
</dbReference>
<comment type="caution">
    <text evidence="2">The sequence shown here is derived from an EMBL/GenBank/DDBJ whole genome shotgun (WGS) entry which is preliminary data.</text>
</comment>
<gene>
    <name evidence="2" type="ORF">FF36_05582</name>
</gene>
<keyword evidence="3" id="KW-1185">Reference proteome</keyword>
<name>A0A0D8B891_9ACTN</name>
<reference evidence="2 3" key="2">
    <citation type="journal article" date="2016" name="Genome Announc.">
        <title>Permanent Draft Genome Sequences for Two Variants of Frankia sp. Strain CpI1, the First Frankia Strain Isolated from Root Nodules of Comptonia peregrina.</title>
        <authorList>
            <person name="Oshone R."/>
            <person name="Hurst S.G.IV."/>
            <person name="Abebe-Akele F."/>
            <person name="Simpson S."/>
            <person name="Morris K."/>
            <person name="Thomas W.K."/>
            <person name="Tisa L.S."/>
        </authorList>
    </citation>
    <scope>NUCLEOTIDE SEQUENCE [LARGE SCALE GENOMIC DNA]</scope>
    <source>
        <strain evidence="3">CpI1-S</strain>
    </source>
</reference>
<feature type="non-terminal residue" evidence="2">
    <location>
        <position position="67"/>
    </location>
</feature>
<evidence type="ECO:0000313" key="2">
    <source>
        <dbReference type="EMBL" id="KJE20154.1"/>
    </source>
</evidence>
<dbReference type="EMBL" id="JYFN01000070">
    <property type="protein sequence ID" value="KJE20154.1"/>
    <property type="molecule type" value="Genomic_DNA"/>
</dbReference>
<feature type="domain" description="DUF4277" evidence="1">
    <location>
        <begin position="2"/>
        <end position="66"/>
    </location>
</feature>
<sequence>MLGALPVVRDFLRRLGVASVVDRLCPVREDARLTHGQVIEVLIANRLTCPTAMVRVADWAAAWAVEE</sequence>